<dbReference type="Pfam" id="PF16488">
    <property type="entry name" value="ArgoL2"/>
    <property type="match status" value="1"/>
</dbReference>
<evidence type="ECO:0000256" key="2">
    <source>
        <dbReference type="ARBA" id="ARBA00023158"/>
    </source>
</evidence>
<reference evidence="4 5" key="1">
    <citation type="journal article" date="2018" name="Science">
        <title>The opium poppy genome and morphinan production.</title>
        <authorList>
            <person name="Guo L."/>
            <person name="Winzer T."/>
            <person name="Yang X."/>
            <person name="Li Y."/>
            <person name="Ning Z."/>
            <person name="He Z."/>
            <person name="Teodor R."/>
            <person name="Lu Y."/>
            <person name="Bowser T.A."/>
            <person name="Graham I.A."/>
            <person name="Ye K."/>
        </authorList>
    </citation>
    <scope>NUCLEOTIDE SEQUENCE [LARGE SCALE GENOMIC DNA]</scope>
    <source>
        <strain evidence="5">cv. HN1</strain>
        <tissue evidence="4">Leaves</tissue>
    </source>
</reference>
<dbReference type="Pfam" id="PF02171">
    <property type="entry name" value="Piwi"/>
    <property type="match status" value="1"/>
</dbReference>
<dbReference type="SUPFAM" id="SSF53098">
    <property type="entry name" value="Ribonuclease H-like"/>
    <property type="match status" value="1"/>
</dbReference>
<accession>A0A4Y7ISE1</accession>
<dbReference type="Gramene" id="RZC50622">
    <property type="protein sequence ID" value="RZC50622"/>
    <property type="gene ID" value="C5167_019048"/>
</dbReference>
<feature type="non-terminal residue" evidence="4">
    <location>
        <position position="308"/>
    </location>
</feature>
<dbReference type="InterPro" id="IPR003165">
    <property type="entry name" value="Piwi"/>
</dbReference>
<name>A0A4Y7ISE1_PAPSO</name>
<dbReference type="InterPro" id="IPR036397">
    <property type="entry name" value="RNaseH_sf"/>
</dbReference>
<proteinExistence type="inferred from homology"/>
<feature type="non-terminal residue" evidence="4">
    <location>
        <position position="1"/>
    </location>
</feature>
<comment type="similarity">
    <text evidence="1">Belongs to the argonaute family. Ago subfamily.</text>
</comment>
<gene>
    <name evidence="4" type="ORF">C5167_019048</name>
</gene>
<dbReference type="InterPro" id="IPR032472">
    <property type="entry name" value="ArgoL2"/>
</dbReference>
<evidence type="ECO:0000313" key="5">
    <source>
        <dbReference type="Proteomes" id="UP000316621"/>
    </source>
</evidence>
<dbReference type="GO" id="GO:0003676">
    <property type="term" value="F:nucleic acid binding"/>
    <property type="evidence" value="ECO:0007669"/>
    <property type="project" value="InterPro"/>
</dbReference>
<dbReference type="PANTHER" id="PTHR22891">
    <property type="entry name" value="EUKARYOTIC TRANSLATION INITIATION FACTOR 2C"/>
    <property type="match status" value="1"/>
</dbReference>
<dbReference type="AlphaFoldDB" id="A0A4Y7ISE1"/>
<dbReference type="SUPFAM" id="SSF101690">
    <property type="entry name" value="PAZ domain"/>
    <property type="match status" value="1"/>
</dbReference>
<dbReference type="InterPro" id="IPR012337">
    <property type="entry name" value="RNaseH-like_sf"/>
</dbReference>
<evidence type="ECO:0000256" key="1">
    <source>
        <dbReference type="ARBA" id="ARBA00008201"/>
    </source>
</evidence>
<dbReference type="Proteomes" id="UP000316621">
    <property type="component" value="Chromosome 2"/>
</dbReference>
<dbReference type="InterPro" id="IPR036085">
    <property type="entry name" value="PAZ_dom_sf"/>
</dbReference>
<dbReference type="STRING" id="3469.A0A4Y7ISE1"/>
<protein>
    <recommendedName>
        <fullName evidence="3">Piwi domain-containing protein</fullName>
    </recommendedName>
</protein>
<evidence type="ECO:0000313" key="4">
    <source>
        <dbReference type="EMBL" id="RZC50622.1"/>
    </source>
</evidence>
<keyword evidence="5" id="KW-1185">Reference proteome</keyword>
<sequence length="308" mass="35170">VCKIVEGQRYSKRLNERRITALLKVTCQRPQEMEKDIMQTVRHNAYYEDPFAKEFGIKISDKLAQVEARILPAPWLKYSESVREKACLLQVGQWNMMNKKMVNGGIVNNWMCFNFSRNVQYSVARGFCYEHAQMCHISGMTFNTEPILPPYTARPDHVERALKTRYSEAMTKLKGKELDLLIVILPDNSGSLYGDLKCICEAELGLVSQCCLTKHVFKMSKQYLGQCRPKDKCEGVYRLSDDRPTIIFGADVTHPHPGEDSIPSIAAVVASQDWPEVTKYAQAHRQELIQDLFKVWQNPVRGTVTGGM</sequence>
<feature type="domain" description="Piwi" evidence="3">
    <location>
        <begin position="180"/>
        <end position="282"/>
    </location>
</feature>
<dbReference type="Gene3D" id="3.40.50.2300">
    <property type="match status" value="1"/>
</dbReference>
<dbReference type="Pfam" id="PF16487">
    <property type="entry name" value="ArgoMid"/>
    <property type="match status" value="1"/>
</dbReference>
<evidence type="ECO:0000259" key="3">
    <source>
        <dbReference type="PROSITE" id="PS50822"/>
    </source>
</evidence>
<keyword evidence="2" id="KW-0943">RNA-mediated gene silencing</keyword>
<dbReference type="OMA" id="CICEAEL"/>
<dbReference type="FunFam" id="3.40.50.2300:FF:000110">
    <property type="entry name" value="Argonaute 10"/>
    <property type="match status" value="1"/>
</dbReference>
<dbReference type="EMBL" id="CM010716">
    <property type="protein sequence ID" value="RZC50622.1"/>
    <property type="molecule type" value="Genomic_DNA"/>
</dbReference>
<dbReference type="GO" id="GO:0031047">
    <property type="term" value="P:regulatory ncRNA-mediated gene silencing"/>
    <property type="evidence" value="ECO:0007669"/>
    <property type="project" value="UniProtKB-KW"/>
</dbReference>
<organism evidence="4 5">
    <name type="scientific">Papaver somniferum</name>
    <name type="common">Opium poppy</name>
    <dbReference type="NCBI Taxonomy" id="3469"/>
    <lineage>
        <taxon>Eukaryota</taxon>
        <taxon>Viridiplantae</taxon>
        <taxon>Streptophyta</taxon>
        <taxon>Embryophyta</taxon>
        <taxon>Tracheophyta</taxon>
        <taxon>Spermatophyta</taxon>
        <taxon>Magnoliopsida</taxon>
        <taxon>Ranunculales</taxon>
        <taxon>Papaveraceae</taxon>
        <taxon>Papaveroideae</taxon>
        <taxon>Papaver</taxon>
    </lineage>
</organism>
<dbReference type="InterPro" id="IPR032473">
    <property type="entry name" value="Argonaute_Mid_dom"/>
</dbReference>
<dbReference type="Gene3D" id="3.30.420.10">
    <property type="entry name" value="Ribonuclease H-like superfamily/Ribonuclease H"/>
    <property type="match status" value="1"/>
</dbReference>
<dbReference type="PROSITE" id="PS50822">
    <property type="entry name" value="PIWI"/>
    <property type="match status" value="1"/>
</dbReference>